<comment type="caution">
    <text evidence="2">The sequence shown here is derived from an EMBL/GenBank/DDBJ whole genome shotgun (WGS) entry which is preliminary data.</text>
</comment>
<sequence length="102" mass="11642">MRRYGDVLGAGHAIKNPIWHPADLTQLKRFLLSYSIHVLVAFADHIRRFALNVRNTLAGIPTPCLPLTPLHKDAEIKPYITLTPSKNNKRSRIEDDDDVHEH</sequence>
<reference evidence="2" key="1">
    <citation type="submission" date="2021-06" db="EMBL/GenBank/DDBJ databases">
        <title>Genome Sequence of Mortierella hyaline Strain SCG-10, a Cold-Adapted, Nitrate-Reducing Fungus Isolated from Soil in Minnesota, USA.</title>
        <authorList>
            <person name="Aldossari N."/>
        </authorList>
    </citation>
    <scope>NUCLEOTIDE SEQUENCE</scope>
    <source>
        <strain evidence="2">SCG-10</strain>
    </source>
</reference>
<proteinExistence type="predicted"/>
<feature type="region of interest" description="Disordered" evidence="1">
    <location>
        <begin position="81"/>
        <end position="102"/>
    </location>
</feature>
<protein>
    <submittedName>
        <fullName evidence="2">Uncharacterized protein</fullName>
    </submittedName>
</protein>
<name>A0A9P7Y2A2_9FUNG</name>
<organism evidence="2 3">
    <name type="scientific">Linnemannia hyalina</name>
    <dbReference type="NCBI Taxonomy" id="64524"/>
    <lineage>
        <taxon>Eukaryota</taxon>
        <taxon>Fungi</taxon>
        <taxon>Fungi incertae sedis</taxon>
        <taxon>Mucoromycota</taxon>
        <taxon>Mortierellomycotina</taxon>
        <taxon>Mortierellomycetes</taxon>
        <taxon>Mortierellales</taxon>
        <taxon>Mortierellaceae</taxon>
        <taxon>Linnemannia</taxon>
    </lineage>
</organism>
<evidence type="ECO:0000313" key="2">
    <source>
        <dbReference type="EMBL" id="KAG9071640.1"/>
    </source>
</evidence>
<evidence type="ECO:0000313" key="3">
    <source>
        <dbReference type="Proteomes" id="UP000707451"/>
    </source>
</evidence>
<dbReference type="AlphaFoldDB" id="A0A9P7Y2A2"/>
<accession>A0A9P7Y2A2</accession>
<dbReference type="OrthoDB" id="2442475at2759"/>
<evidence type="ECO:0000256" key="1">
    <source>
        <dbReference type="SAM" id="MobiDB-lite"/>
    </source>
</evidence>
<dbReference type="EMBL" id="JAHRHY010000002">
    <property type="protein sequence ID" value="KAG9071640.1"/>
    <property type="molecule type" value="Genomic_DNA"/>
</dbReference>
<keyword evidence="3" id="KW-1185">Reference proteome</keyword>
<dbReference type="Proteomes" id="UP000707451">
    <property type="component" value="Unassembled WGS sequence"/>
</dbReference>
<gene>
    <name evidence="2" type="ORF">KI688_005853</name>
</gene>